<dbReference type="EMBL" id="CADCVR010000035">
    <property type="protein sequence ID" value="CAA9486856.1"/>
    <property type="molecule type" value="Genomic_DNA"/>
</dbReference>
<gene>
    <name evidence="2" type="ORF">AVDCRST_MAG53-1059</name>
</gene>
<sequence length="223" mass="23387">MCARVLLVHGAADTGWSFHRLAAELEGRGHAVAAPDLPCEDEAAGLEGYAEAALAPLAALGRTDEPLIVLGHSLGGFTAPIVAERARAAHLVFLTAMVPRPGERADAWWSATGYAGALEAARVDDADDVATFLHDVEPGLAAEALRRGRGQAARMMGDPFPMTALPALPTTFLLCRDDRFFPAAWMRGVVADRLGIEPVEVPGSHCAPLSRPAELAAALDALP</sequence>
<organism evidence="2">
    <name type="scientific">uncultured Solirubrobacteraceae bacterium</name>
    <dbReference type="NCBI Taxonomy" id="1162706"/>
    <lineage>
        <taxon>Bacteria</taxon>
        <taxon>Bacillati</taxon>
        <taxon>Actinomycetota</taxon>
        <taxon>Thermoleophilia</taxon>
        <taxon>Solirubrobacterales</taxon>
        <taxon>Solirubrobacteraceae</taxon>
        <taxon>environmental samples</taxon>
    </lineage>
</organism>
<dbReference type="Pfam" id="PF12697">
    <property type="entry name" value="Abhydrolase_6"/>
    <property type="match status" value="1"/>
</dbReference>
<dbReference type="PANTHER" id="PTHR37017">
    <property type="entry name" value="AB HYDROLASE-1 DOMAIN-CONTAINING PROTEIN-RELATED"/>
    <property type="match status" value="1"/>
</dbReference>
<dbReference type="InterPro" id="IPR000073">
    <property type="entry name" value="AB_hydrolase_1"/>
</dbReference>
<name>A0A6J4S7R8_9ACTN</name>
<dbReference type="AlphaFoldDB" id="A0A6J4S7R8"/>
<reference evidence="2" key="1">
    <citation type="submission" date="2020-02" db="EMBL/GenBank/DDBJ databases">
        <authorList>
            <person name="Meier V. D."/>
        </authorList>
    </citation>
    <scope>NUCLEOTIDE SEQUENCE</scope>
    <source>
        <strain evidence="2">AVDCRST_MAG53</strain>
    </source>
</reference>
<proteinExistence type="predicted"/>
<dbReference type="InterPro" id="IPR029058">
    <property type="entry name" value="AB_hydrolase_fold"/>
</dbReference>
<dbReference type="PANTHER" id="PTHR37017:SF11">
    <property type="entry name" value="ESTERASE_LIPASE_THIOESTERASE DOMAIN-CONTAINING PROTEIN"/>
    <property type="match status" value="1"/>
</dbReference>
<protein>
    <recommendedName>
        <fullName evidence="1">AB hydrolase-1 domain-containing protein</fullName>
    </recommendedName>
</protein>
<dbReference type="SUPFAM" id="SSF53474">
    <property type="entry name" value="alpha/beta-Hydrolases"/>
    <property type="match status" value="1"/>
</dbReference>
<accession>A0A6J4S7R8</accession>
<evidence type="ECO:0000313" key="2">
    <source>
        <dbReference type="EMBL" id="CAA9486856.1"/>
    </source>
</evidence>
<dbReference type="InterPro" id="IPR052897">
    <property type="entry name" value="Sec-Metab_Biosynth_Hydrolase"/>
</dbReference>
<feature type="domain" description="AB hydrolase-1" evidence="1">
    <location>
        <begin position="5"/>
        <end position="218"/>
    </location>
</feature>
<evidence type="ECO:0000259" key="1">
    <source>
        <dbReference type="Pfam" id="PF12697"/>
    </source>
</evidence>
<dbReference type="Gene3D" id="3.40.50.1820">
    <property type="entry name" value="alpha/beta hydrolase"/>
    <property type="match status" value="1"/>
</dbReference>
<dbReference type="GO" id="GO:0003824">
    <property type="term" value="F:catalytic activity"/>
    <property type="evidence" value="ECO:0007669"/>
    <property type="project" value="UniProtKB-ARBA"/>
</dbReference>